<evidence type="ECO:0000313" key="1">
    <source>
        <dbReference type="EMBL" id="MBX34623.1"/>
    </source>
</evidence>
<sequence>MTYILRSDELFCNGRVPFNLLFPRNLEPKVKHA</sequence>
<keyword evidence="1" id="KW-0675">Receptor</keyword>
<keyword evidence="1" id="KW-0808">Transferase</keyword>
<dbReference type="AlphaFoldDB" id="A0A2P2MWM6"/>
<keyword evidence="1" id="KW-0418">Kinase</keyword>
<organism evidence="1">
    <name type="scientific">Rhizophora mucronata</name>
    <name type="common">Asiatic mangrove</name>
    <dbReference type="NCBI Taxonomy" id="61149"/>
    <lineage>
        <taxon>Eukaryota</taxon>
        <taxon>Viridiplantae</taxon>
        <taxon>Streptophyta</taxon>
        <taxon>Embryophyta</taxon>
        <taxon>Tracheophyta</taxon>
        <taxon>Spermatophyta</taxon>
        <taxon>Magnoliopsida</taxon>
        <taxon>eudicotyledons</taxon>
        <taxon>Gunneridae</taxon>
        <taxon>Pentapetalae</taxon>
        <taxon>rosids</taxon>
        <taxon>fabids</taxon>
        <taxon>Malpighiales</taxon>
        <taxon>Rhizophoraceae</taxon>
        <taxon>Rhizophora</taxon>
    </lineage>
</organism>
<reference evidence="1" key="1">
    <citation type="submission" date="2018-02" db="EMBL/GenBank/DDBJ databases">
        <title>Rhizophora mucronata_Transcriptome.</title>
        <authorList>
            <person name="Meera S.P."/>
            <person name="Sreeshan A."/>
            <person name="Augustine A."/>
        </authorList>
    </citation>
    <scope>NUCLEOTIDE SEQUENCE</scope>
    <source>
        <tissue evidence="1">Leaf</tissue>
    </source>
</reference>
<accession>A0A2P2MWM6</accession>
<proteinExistence type="predicted"/>
<dbReference type="EMBL" id="GGEC01054139">
    <property type="protein sequence ID" value="MBX34623.1"/>
    <property type="molecule type" value="Transcribed_RNA"/>
</dbReference>
<name>A0A2P2MWM6_RHIMU</name>
<dbReference type="GO" id="GO:0016301">
    <property type="term" value="F:kinase activity"/>
    <property type="evidence" value="ECO:0007669"/>
    <property type="project" value="UniProtKB-KW"/>
</dbReference>
<protein>
    <submittedName>
        <fullName evidence="1">Putative LRR receptor-like serine/threonine-protein kinase At1g56140</fullName>
    </submittedName>
</protein>